<feature type="compositionally biased region" description="Basic and acidic residues" evidence="1">
    <location>
        <begin position="152"/>
        <end position="161"/>
    </location>
</feature>
<feature type="compositionally biased region" description="Polar residues" evidence="1">
    <location>
        <begin position="244"/>
        <end position="253"/>
    </location>
</feature>
<feature type="compositionally biased region" description="Polar residues" evidence="1">
    <location>
        <begin position="224"/>
        <end position="236"/>
    </location>
</feature>
<reference evidence="2 3" key="1">
    <citation type="journal article" date="2018" name="Sci. Rep.">
        <title>Characterisation of pathogen-specific regions and novel effector candidates in Fusarium oxysporum f. sp. cepae.</title>
        <authorList>
            <person name="Armitage A.D."/>
            <person name="Taylor A."/>
            <person name="Sobczyk M.K."/>
            <person name="Baxter L."/>
            <person name="Greenfield B.P."/>
            <person name="Bates H.J."/>
            <person name="Wilson F."/>
            <person name="Jackson A.C."/>
            <person name="Ott S."/>
            <person name="Harrison R.J."/>
            <person name="Clarkson J.P."/>
        </authorList>
    </citation>
    <scope>NUCLEOTIDE SEQUENCE [LARGE SCALE GENOMIC DNA]</scope>
    <source>
        <strain evidence="2 3">Fp_A8</strain>
    </source>
</reference>
<evidence type="ECO:0000313" key="3">
    <source>
        <dbReference type="Proteomes" id="UP000283569"/>
    </source>
</evidence>
<name>A0A420TZB3_GIBIN</name>
<feature type="compositionally biased region" description="Polar residues" evidence="1">
    <location>
        <begin position="137"/>
        <end position="148"/>
    </location>
</feature>
<feature type="compositionally biased region" description="Low complexity" evidence="1">
    <location>
        <begin position="207"/>
        <end position="223"/>
    </location>
</feature>
<dbReference type="Proteomes" id="UP000283569">
    <property type="component" value="Unassembled WGS sequence"/>
</dbReference>
<feature type="region of interest" description="Disordered" evidence="1">
    <location>
        <begin position="52"/>
        <end position="253"/>
    </location>
</feature>
<proteinExistence type="predicted"/>
<feature type="compositionally biased region" description="Polar residues" evidence="1">
    <location>
        <begin position="162"/>
        <end position="177"/>
    </location>
</feature>
<evidence type="ECO:0000256" key="1">
    <source>
        <dbReference type="SAM" id="MobiDB-lite"/>
    </source>
</evidence>
<protein>
    <submittedName>
        <fullName evidence="2">Uncharacterized protein</fullName>
    </submittedName>
</protein>
<evidence type="ECO:0000313" key="2">
    <source>
        <dbReference type="EMBL" id="RKL46856.1"/>
    </source>
</evidence>
<dbReference type="AlphaFoldDB" id="A0A420TZB3"/>
<comment type="caution">
    <text evidence="2">The sequence shown here is derived from an EMBL/GenBank/DDBJ whole genome shotgun (WGS) entry which is preliminary data.</text>
</comment>
<gene>
    <name evidence="2" type="ORF">BFJ72_g2596</name>
</gene>
<dbReference type="EMBL" id="MRDB01000006">
    <property type="protein sequence ID" value="RKL46856.1"/>
    <property type="molecule type" value="Genomic_DNA"/>
</dbReference>
<sequence length="599" mass="66659">MSSASANQTEVNDFELDRHENCWPWSIYPSIRDSRGGASPCYKEWRMIHGLSIDEPDLATPTREVNPTMPTEYKSLRSSSSATACKQRPSERAGIMQASSPGPRKHLSKRAAEKQPASSPLGSDPGHALVKSPALQPDSSGQASSSRQRVQKSRDVTRTQEHVSMNQRQTSNFASSQRGRDPTRGQEQGARADFNCQLASTPASGKPSTPTPTVTAPTVRPSSAASDTKTPSQTAAQKPARGRQQASALKQPKSNFVASMASIAKVTSLLKEVQLSASEKESALKESATKQAEAEADKVRKAQVIFDAEKVRLEALPNSAGSNAAIPEDAPMPLRDHYMASKESAPVARLPSHELREKIWRSLQMLPDRPQGPIVGFFEVALPPWIDFHDLIFGPHGSLVTKLRSGIYSRELHISWATNKDQAVALVVGPHPEYTHDAGNRNLWKELRNLWLKVLEWVFHVNRGNPFRLVDFLKDLQILEIKLDLSLNLGILDWVIEDWENVNANPVKSSATAALKKANLIAWTPRVFAMLKHPGTPLLLHSWVCECWESRDEMKERVGVARYLWSQHDHVAAFVWQRQMMDEIKSYEEYETTISIRGI</sequence>
<accession>A0A420TZB3</accession>
<organism evidence="2 3">
    <name type="scientific">Gibberella intermedia</name>
    <name type="common">Bulb rot disease fungus</name>
    <name type="synonym">Fusarium proliferatum</name>
    <dbReference type="NCBI Taxonomy" id="948311"/>
    <lineage>
        <taxon>Eukaryota</taxon>
        <taxon>Fungi</taxon>
        <taxon>Dikarya</taxon>
        <taxon>Ascomycota</taxon>
        <taxon>Pezizomycotina</taxon>
        <taxon>Sordariomycetes</taxon>
        <taxon>Hypocreomycetidae</taxon>
        <taxon>Hypocreales</taxon>
        <taxon>Nectriaceae</taxon>
        <taxon>Fusarium</taxon>
        <taxon>Fusarium fujikuroi species complex</taxon>
    </lineage>
</organism>